<dbReference type="InterPro" id="IPR000244">
    <property type="entry name" value="Ribosomal_bL9"/>
</dbReference>
<evidence type="ECO:0000256" key="2">
    <source>
        <dbReference type="ARBA" id="ARBA00022730"/>
    </source>
</evidence>
<evidence type="ECO:0000256" key="6">
    <source>
        <dbReference type="ARBA" id="ARBA00035292"/>
    </source>
</evidence>
<accession>A0A174M6N3</accession>
<dbReference type="InterPro" id="IPR020069">
    <property type="entry name" value="Ribosomal_bL9_C"/>
</dbReference>
<dbReference type="GeneID" id="72464748"/>
<dbReference type="Gene3D" id="3.40.5.10">
    <property type="entry name" value="Ribosomal protein L9, N-terminal domain"/>
    <property type="match status" value="1"/>
</dbReference>
<dbReference type="SUPFAM" id="SSF55658">
    <property type="entry name" value="L9 N-domain-like"/>
    <property type="match status" value="1"/>
</dbReference>
<dbReference type="InterPro" id="IPR020070">
    <property type="entry name" value="Ribosomal_bL9_N"/>
</dbReference>
<dbReference type="Pfam" id="PF03948">
    <property type="entry name" value="Ribosomal_L9_C"/>
    <property type="match status" value="1"/>
</dbReference>
<dbReference type="InterPro" id="IPR036935">
    <property type="entry name" value="Ribosomal_bL9_N_sf"/>
</dbReference>
<evidence type="ECO:0000313" key="11">
    <source>
        <dbReference type="Proteomes" id="UP000095765"/>
    </source>
</evidence>
<dbReference type="Pfam" id="PF01281">
    <property type="entry name" value="Ribosomal_L9_N"/>
    <property type="match status" value="1"/>
</dbReference>
<dbReference type="SUPFAM" id="SSF55653">
    <property type="entry name" value="Ribosomal protein L9 C-domain"/>
    <property type="match status" value="1"/>
</dbReference>
<dbReference type="OrthoDB" id="9788336at2"/>
<dbReference type="Proteomes" id="UP000260828">
    <property type="component" value="Unassembled WGS sequence"/>
</dbReference>
<organism evidence="9 11">
    <name type="scientific">Anaerotruncus colihominis</name>
    <dbReference type="NCBI Taxonomy" id="169435"/>
    <lineage>
        <taxon>Bacteria</taxon>
        <taxon>Bacillati</taxon>
        <taxon>Bacillota</taxon>
        <taxon>Clostridia</taxon>
        <taxon>Eubacteriales</taxon>
        <taxon>Oscillospiraceae</taxon>
        <taxon>Anaerotruncus</taxon>
    </lineage>
</organism>
<dbReference type="Proteomes" id="UP000095765">
    <property type="component" value="Unassembled WGS sequence"/>
</dbReference>
<dbReference type="AlphaFoldDB" id="A0A174M6N3"/>
<feature type="domain" description="Ribosomal protein L9" evidence="8">
    <location>
        <begin position="13"/>
        <end position="40"/>
    </location>
</feature>
<dbReference type="InterPro" id="IPR020594">
    <property type="entry name" value="Ribosomal_bL9_bac/chp"/>
</dbReference>
<dbReference type="GO" id="GO:0006412">
    <property type="term" value="P:translation"/>
    <property type="evidence" value="ECO:0007669"/>
    <property type="project" value="UniProtKB-UniRule"/>
</dbReference>
<dbReference type="NCBIfam" id="TIGR00158">
    <property type="entry name" value="L9"/>
    <property type="match status" value="1"/>
</dbReference>
<keyword evidence="4 7" id="KW-0689">Ribosomal protein</keyword>
<evidence type="ECO:0000259" key="8">
    <source>
        <dbReference type="PROSITE" id="PS00651"/>
    </source>
</evidence>
<dbReference type="GO" id="GO:1990904">
    <property type="term" value="C:ribonucleoprotein complex"/>
    <property type="evidence" value="ECO:0007669"/>
    <property type="project" value="UniProtKB-KW"/>
</dbReference>
<dbReference type="GO" id="GO:0019843">
    <property type="term" value="F:rRNA binding"/>
    <property type="evidence" value="ECO:0007669"/>
    <property type="project" value="UniProtKB-UniRule"/>
</dbReference>
<dbReference type="HAMAP" id="MF_00503">
    <property type="entry name" value="Ribosomal_bL9"/>
    <property type="match status" value="1"/>
</dbReference>
<evidence type="ECO:0000256" key="7">
    <source>
        <dbReference type="HAMAP-Rule" id="MF_00503"/>
    </source>
</evidence>
<dbReference type="PANTHER" id="PTHR21368">
    <property type="entry name" value="50S RIBOSOMAL PROTEIN L9"/>
    <property type="match status" value="1"/>
</dbReference>
<evidence type="ECO:0000256" key="3">
    <source>
        <dbReference type="ARBA" id="ARBA00022884"/>
    </source>
</evidence>
<keyword evidence="5 7" id="KW-0687">Ribonucleoprotein</keyword>
<keyword evidence="2 7" id="KW-0699">rRNA-binding</keyword>
<evidence type="ECO:0000313" key="12">
    <source>
        <dbReference type="Proteomes" id="UP000260828"/>
    </source>
</evidence>
<dbReference type="PROSITE" id="PS00651">
    <property type="entry name" value="RIBOSOMAL_L9"/>
    <property type="match status" value="1"/>
</dbReference>
<dbReference type="InterPro" id="IPR009027">
    <property type="entry name" value="Ribosomal_bL9/RNase_H1_N"/>
</dbReference>
<dbReference type="Gene3D" id="3.10.430.100">
    <property type="entry name" value="Ribosomal protein L9, C-terminal domain"/>
    <property type="match status" value="1"/>
</dbReference>
<dbReference type="EMBL" id="CZBE01000002">
    <property type="protein sequence ID" value="CUP30796.1"/>
    <property type="molecule type" value="Genomic_DNA"/>
</dbReference>
<name>A0A174M6N3_9FIRM</name>
<reference evidence="10 12" key="2">
    <citation type="submission" date="2018-08" db="EMBL/GenBank/DDBJ databases">
        <title>A genome reference for cultivated species of the human gut microbiota.</title>
        <authorList>
            <person name="Zou Y."/>
            <person name="Xue W."/>
            <person name="Luo G."/>
        </authorList>
    </citation>
    <scope>NUCLEOTIDE SEQUENCE [LARGE SCALE GENOMIC DNA]</scope>
    <source>
        <strain evidence="10 12">TF05-12AC</strain>
    </source>
</reference>
<evidence type="ECO:0000256" key="5">
    <source>
        <dbReference type="ARBA" id="ARBA00023274"/>
    </source>
</evidence>
<dbReference type="GO" id="GO:0003735">
    <property type="term" value="F:structural constituent of ribosome"/>
    <property type="evidence" value="ECO:0007669"/>
    <property type="project" value="InterPro"/>
</dbReference>
<evidence type="ECO:0000313" key="10">
    <source>
        <dbReference type="EMBL" id="RGE67721.1"/>
    </source>
</evidence>
<evidence type="ECO:0000313" key="9">
    <source>
        <dbReference type="EMBL" id="CUP30796.1"/>
    </source>
</evidence>
<dbReference type="GO" id="GO:0005840">
    <property type="term" value="C:ribosome"/>
    <property type="evidence" value="ECO:0007669"/>
    <property type="project" value="UniProtKB-KW"/>
</dbReference>
<dbReference type="EMBL" id="QVME01000004">
    <property type="protein sequence ID" value="RGE67721.1"/>
    <property type="molecule type" value="Genomic_DNA"/>
</dbReference>
<gene>
    <name evidence="7 9" type="primary">rplI</name>
    <name evidence="10" type="ORF">DXC40_09540</name>
    <name evidence="9" type="ORF">ERS852551_00403</name>
</gene>
<sequence length="149" mass="15657">MQVILKQDVKGSGKKGELVKVSDGYARNFLLPKGLAVEANAQALGEMKAKQASAAHKAAVEQQAAEELASKIKGQTVKLSAKAGANGKLFGSVTSKEISEAIERAFGASIDKRKIVLDSDIKAFGSYTVQVKLHPGVTADVYVVVGEND</sequence>
<keyword evidence="3 7" id="KW-0694">RNA-binding</keyword>
<reference evidence="9 11" key="1">
    <citation type="submission" date="2015-09" db="EMBL/GenBank/DDBJ databases">
        <authorList>
            <consortium name="Pathogen Informatics"/>
        </authorList>
    </citation>
    <scope>NUCLEOTIDE SEQUENCE [LARGE SCALE GENOMIC DNA]</scope>
    <source>
        <strain evidence="9 11">2789STDY5834939</strain>
    </source>
</reference>
<dbReference type="RefSeq" id="WP_006876336.1">
    <property type="nucleotide sequence ID" value="NZ_CABIWA010000001.1"/>
</dbReference>
<comment type="similarity">
    <text evidence="1 7">Belongs to the bacterial ribosomal protein bL9 family.</text>
</comment>
<evidence type="ECO:0000256" key="1">
    <source>
        <dbReference type="ARBA" id="ARBA00010605"/>
    </source>
</evidence>
<proteinExistence type="inferred from homology"/>
<evidence type="ECO:0000256" key="4">
    <source>
        <dbReference type="ARBA" id="ARBA00022980"/>
    </source>
</evidence>
<protein>
    <recommendedName>
        <fullName evidence="6 7">Large ribosomal subunit protein bL9</fullName>
    </recommendedName>
</protein>
<comment type="function">
    <text evidence="7">Binds to the 23S rRNA.</text>
</comment>
<dbReference type="InterPro" id="IPR036791">
    <property type="entry name" value="Ribosomal_bL9_C_sf"/>
</dbReference>